<evidence type="ECO:0000313" key="3">
    <source>
        <dbReference type="Proteomes" id="UP000250140"/>
    </source>
</evidence>
<feature type="compositionally biased region" description="Pro residues" evidence="1">
    <location>
        <begin position="136"/>
        <end position="160"/>
    </location>
</feature>
<proteinExistence type="predicted"/>
<reference evidence="2 3" key="1">
    <citation type="journal article" date="2016" name="Nat. Commun.">
        <title>Ectomycorrhizal ecology is imprinted in the genome of the dominant symbiotic fungus Cenococcum geophilum.</title>
        <authorList>
            <consortium name="DOE Joint Genome Institute"/>
            <person name="Peter M."/>
            <person name="Kohler A."/>
            <person name="Ohm R.A."/>
            <person name="Kuo A."/>
            <person name="Krutzmann J."/>
            <person name="Morin E."/>
            <person name="Arend M."/>
            <person name="Barry K.W."/>
            <person name="Binder M."/>
            <person name="Choi C."/>
            <person name="Clum A."/>
            <person name="Copeland A."/>
            <person name="Grisel N."/>
            <person name="Haridas S."/>
            <person name="Kipfer T."/>
            <person name="LaButti K."/>
            <person name="Lindquist E."/>
            <person name="Lipzen A."/>
            <person name="Maire R."/>
            <person name="Meier B."/>
            <person name="Mihaltcheva S."/>
            <person name="Molinier V."/>
            <person name="Murat C."/>
            <person name="Poggeler S."/>
            <person name="Quandt C.A."/>
            <person name="Sperisen C."/>
            <person name="Tritt A."/>
            <person name="Tisserant E."/>
            <person name="Crous P.W."/>
            <person name="Henrissat B."/>
            <person name="Nehls U."/>
            <person name="Egli S."/>
            <person name="Spatafora J.W."/>
            <person name="Grigoriev I.V."/>
            <person name="Martin F.M."/>
        </authorList>
    </citation>
    <scope>NUCLEOTIDE SEQUENCE [LARGE SCALE GENOMIC DNA]</scope>
    <source>
        <strain evidence="2 3">CBS 207.34</strain>
    </source>
</reference>
<dbReference type="Proteomes" id="UP000250140">
    <property type="component" value="Unassembled WGS sequence"/>
</dbReference>
<accession>A0A8E2ERY9</accession>
<dbReference type="Gene3D" id="3.40.50.300">
    <property type="entry name" value="P-loop containing nucleotide triphosphate hydrolases"/>
    <property type="match status" value="1"/>
</dbReference>
<gene>
    <name evidence="2" type="ORF">AOQ84DRAFT_227285</name>
</gene>
<feature type="region of interest" description="Disordered" evidence="1">
    <location>
        <begin position="122"/>
        <end position="183"/>
    </location>
</feature>
<feature type="compositionally biased region" description="Low complexity" evidence="1">
    <location>
        <begin position="170"/>
        <end position="183"/>
    </location>
</feature>
<sequence length="183" mass="19198">MPPSRIPPLLQPYTRFPTKDSLTLLTSVLGASTNWLIIRFLCGAFEDARAIRDGGDGIGGLGDGSSGGSKEEEGETAVVLVSWMRDWEFWRTEGRKAGGLDLARLAQQRRFAFVDGLTHLFTPPAEETAPSAPSASPAPPQQTPSLPSPLPLRSPGPIAPRAPLVPGRQPAAAPAASKAPAAA</sequence>
<keyword evidence="3" id="KW-1185">Reference proteome</keyword>
<organism evidence="2 3">
    <name type="scientific">Glonium stellatum</name>
    <dbReference type="NCBI Taxonomy" id="574774"/>
    <lineage>
        <taxon>Eukaryota</taxon>
        <taxon>Fungi</taxon>
        <taxon>Dikarya</taxon>
        <taxon>Ascomycota</taxon>
        <taxon>Pezizomycotina</taxon>
        <taxon>Dothideomycetes</taxon>
        <taxon>Pleosporomycetidae</taxon>
        <taxon>Gloniales</taxon>
        <taxon>Gloniaceae</taxon>
        <taxon>Glonium</taxon>
    </lineage>
</organism>
<dbReference type="EMBL" id="KV750719">
    <property type="protein sequence ID" value="OCL03510.1"/>
    <property type="molecule type" value="Genomic_DNA"/>
</dbReference>
<dbReference type="OrthoDB" id="9995306at2759"/>
<evidence type="ECO:0000256" key="1">
    <source>
        <dbReference type="SAM" id="MobiDB-lite"/>
    </source>
</evidence>
<dbReference type="InterPro" id="IPR027417">
    <property type="entry name" value="P-loop_NTPase"/>
</dbReference>
<name>A0A8E2ERY9_9PEZI</name>
<protein>
    <submittedName>
        <fullName evidence="2">Uncharacterized protein</fullName>
    </submittedName>
</protein>
<feature type="compositionally biased region" description="Low complexity" evidence="1">
    <location>
        <begin position="123"/>
        <end position="135"/>
    </location>
</feature>
<feature type="non-terminal residue" evidence="2">
    <location>
        <position position="1"/>
    </location>
</feature>
<evidence type="ECO:0000313" key="2">
    <source>
        <dbReference type="EMBL" id="OCL03510.1"/>
    </source>
</evidence>
<dbReference type="AlphaFoldDB" id="A0A8E2ERY9"/>